<keyword evidence="3" id="KW-1185">Reference proteome</keyword>
<dbReference type="InterPro" id="IPR001849">
    <property type="entry name" value="PH_domain"/>
</dbReference>
<organism evidence="2 3">
    <name type="scientific">Rozella allomycis (strain CSF55)</name>
    <dbReference type="NCBI Taxonomy" id="988480"/>
    <lineage>
        <taxon>Eukaryota</taxon>
        <taxon>Fungi</taxon>
        <taxon>Fungi incertae sedis</taxon>
        <taxon>Cryptomycota</taxon>
        <taxon>Cryptomycota incertae sedis</taxon>
        <taxon>Rozella</taxon>
    </lineage>
</organism>
<dbReference type="CDD" id="cd00821">
    <property type="entry name" value="PH"/>
    <property type="match status" value="1"/>
</dbReference>
<evidence type="ECO:0000259" key="1">
    <source>
        <dbReference type="PROSITE" id="PS50003"/>
    </source>
</evidence>
<dbReference type="AlphaFoldDB" id="A0A075B0E3"/>
<accession>A0A075B0E3</accession>
<sequence>MEELSTAKKSWVFKKGSFIWSSWKPKWIVLYDSPVLTLHIYDQRSHASPPYQAKHIINPLKLKRCGFVIITGERKFYLAANTIEERDEWLEILKSKCTYLNRPNPPIGSPLESLDYKEEPSDNCQPAIVVHNETLFSKEELDLLQTLQNLSYTNSNTFKFLDLLIREELLSKDLLRRKYESLMQSYALRDDQESCIQNL</sequence>
<dbReference type="Pfam" id="PF00169">
    <property type="entry name" value="PH"/>
    <property type="match status" value="1"/>
</dbReference>
<dbReference type="InterPro" id="IPR011993">
    <property type="entry name" value="PH-like_dom_sf"/>
</dbReference>
<dbReference type="PROSITE" id="PS50003">
    <property type="entry name" value="PH_DOMAIN"/>
    <property type="match status" value="1"/>
</dbReference>
<gene>
    <name evidence="2" type="ORF">O9G_004809</name>
</gene>
<proteinExistence type="predicted"/>
<protein>
    <recommendedName>
        <fullName evidence="1">PH domain-containing protein</fullName>
    </recommendedName>
</protein>
<dbReference type="OrthoDB" id="626167at2759"/>
<feature type="domain" description="PH" evidence="1">
    <location>
        <begin position="5"/>
        <end position="98"/>
    </location>
</feature>
<dbReference type="EMBL" id="KE560698">
    <property type="protein sequence ID" value="EPZ35990.1"/>
    <property type="molecule type" value="Genomic_DNA"/>
</dbReference>
<evidence type="ECO:0000313" key="2">
    <source>
        <dbReference type="EMBL" id="EPZ35990.1"/>
    </source>
</evidence>
<reference evidence="2 3" key="1">
    <citation type="journal article" date="2013" name="Curr. Biol.">
        <title>Shared signatures of parasitism and phylogenomics unite Cryptomycota and microsporidia.</title>
        <authorList>
            <person name="James T.Y."/>
            <person name="Pelin A."/>
            <person name="Bonen L."/>
            <person name="Ahrendt S."/>
            <person name="Sain D."/>
            <person name="Corradi N."/>
            <person name="Stajich J.E."/>
        </authorList>
    </citation>
    <scope>NUCLEOTIDE SEQUENCE [LARGE SCALE GENOMIC DNA]</scope>
    <source>
        <strain evidence="2 3">CSF55</strain>
    </source>
</reference>
<dbReference type="SUPFAM" id="SSF50729">
    <property type="entry name" value="PH domain-like"/>
    <property type="match status" value="1"/>
</dbReference>
<dbReference type="HOGENOM" id="CLU_1372904_0_0_1"/>
<dbReference type="SMART" id="SM00233">
    <property type="entry name" value="PH"/>
    <property type="match status" value="1"/>
</dbReference>
<name>A0A075B0E3_ROZAC</name>
<dbReference type="Proteomes" id="UP000030755">
    <property type="component" value="Unassembled WGS sequence"/>
</dbReference>
<dbReference type="Gene3D" id="2.30.29.30">
    <property type="entry name" value="Pleckstrin-homology domain (PH domain)/Phosphotyrosine-binding domain (PTB)"/>
    <property type="match status" value="1"/>
</dbReference>
<evidence type="ECO:0000313" key="3">
    <source>
        <dbReference type="Proteomes" id="UP000030755"/>
    </source>
</evidence>